<reference evidence="5" key="1">
    <citation type="journal article" date="2023" name="Mol. Phylogenet. Evol.">
        <title>Genome-scale phylogeny and comparative genomics of the fungal order Sordariales.</title>
        <authorList>
            <person name="Hensen N."/>
            <person name="Bonometti L."/>
            <person name="Westerberg I."/>
            <person name="Brannstrom I.O."/>
            <person name="Guillou S."/>
            <person name="Cros-Aarteil S."/>
            <person name="Calhoun S."/>
            <person name="Haridas S."/>
            <person name="Kuo A."/>
            <person name="Mondo S."/>
            <person name="Pangilinan J."/>
            <person name="Riley R."/>
            <person name="LaButti K."/>
            <person name="Andreopoulos B."/>
            <person name="Lipzen A."/>
            <person name="Chen C."/>
            <person name="Yan M."/>
            <person name="Daum C."/>
            <person name="Ng V."/>
            <person name="Clum A."/>
            <person name="Steindorff A."/>
            <person name="Ohm R.A."/>
            <person name="Martin F."/>
            <person name="Silar P."/>
            <person name="Natvig D.O."/>
            <person name="Lalanne C."/>
            <person name="Gautier V."/>
            <person name="Ament-Velasquez S.L."/>
            <person name="Kruys A."/>
            <person name="Hutchinson M.I."/>
            <person name="Powell A.J."/>
            <person name="Barry K."/>
            <person name="Miller A.N."/>
            <person name="Grigoriev I.V."/>
            <person name="Debuchy R."/>
            <person name="Gladieux P."/>
            <person name="Hiltunen Thoren M."/>
            <person name="Johannesson H."/>
        </authorList>
    </citation>
    <scope>NUCLEOTIDE SEQUENCE [LARGE SCALE GENOMIC DNA]</scope>
    <source>
        <strain evidence="5">CBS 284.82</strain>
    </source>
</reference>
<name>A0AAN6PQ79_9PEZI</name>
<keyword evidence="2" id="KW-1133">Transmembrane helix</keyword>
<dbReference type="AlphaFoldDB" id="A0AAN6PQ79"/>
<keyword evidence="5" id="KW-1185">Reference proteome</keyword>
<keyword evidence="2" id="KW-0472">Membrane</keyword>
<accession>A0AAN6PQ79</accession>
<dbReference type="EMBL" id="MU854321">
    <property type="protein sequence ID" value="KAK4044205.1"/>
    <property type="molecule type" value="Genomic_DNA"/>
</dbReference>
<keyword evidence="2" id="KW-0812">Transmembrane</keyword>
<evidence type="ECO:0000256" key="1">
    <source>
        <dbReference type="SAM" id="MobiDB-lite"/>
    </source>
</evidence>
<feature type="transmembrane region" description="Helical" evidence="2">
    <location>
        <begin position="300"/>
        <end position="319"/>
    </location>
</feature>
<evidence type="ECO:0000259" key="3">
    <source>
        <dbReference type="Pfam" id="PF20237"/>
    </source>
</evidence>
<protein>
    <recommendedName>
        <fullName evidence="3">DUF6594 domain-containing protein</fullName>
    </recommendedName>
</protein>
<dbReference type="Proteomes" id="UP001303115">
    <property type="component" value="Unassembled WGS sequence"/>
</dbReference>
<evidence type="ECO:0000313" key="5">
    <source>
        <dbReference type="Proteomes" id="UP001303115"/>
    </source>
</evidence>
<gene>
    <name evidence="4" type="ORF">C8A01DRAFT_43113</name>
</gene>
<organism evidence="4 5">
    <name type="scientific">Parachaetomium inaequale</name>
    <dbReference type="NCBI Taxonomy" id="2588326"/>
    <lineage>
        <taxon>Eukaryota</taxon>
        <taxon>Fungi</taxon>
        <taxon>Dikarya</taxon>
        <taxon>Ascomycota</taxon>
        <taxon>Pezizomycotina</taxon>
        <taxon>Sordariomycetes</taxon>
        <taxon>Sordariomycetidae</taxon>
        <taxon>Sordariales</taxon>
        <taxon>Chaetomiaceae</taxon>
        <taxon>Parachaetomium</taxon>
    </lineage>
</organism>
<feature type="region of interest" description="Disordered" evidence="1">
    <location>
        <begin position="114"/>
        <end position="140"/>
    </location>
</feature>
<feature type="transmembrane region" description="Helical" evidence="2">
    <location>
        <begin position="325"/>
        <end position="345"/>
    </location>
</feature>
<feature type="transmembrane region" description="Helical" evidence="2">
    <location>
        <begin position="275"/>
        <end position="293"/>
    </location>
</feature>
<evidence type="ECO:0000256" key="2">
    <source>
        <dbReference type="SAM" id="Phobius"/>
    </source>
</evidence>
<dbReference type="Pfam" id="PF20237">
    <property type="entry name" value="DUF6594"/>
    <property type="match status" value="1"/>
</dbReference>
<proteinExistence type="predicted"/>
<comment type="caution">
    <text evidence="4">The sequence shown here is derived from an EMBL/GenBank/DDBJ whole genome shotgun (WGS) entry which is preliminary data.</text>
</comment>
<feature type="domain" description="DUF6594" evidence="3">
    <location>
        <begin position="145"/>
        <end position="337"/>
    </location>
</feature>
<sequence>MDIDVEKIGDTTIATTKTVVPTTTSVGAEAIHPVSEAVITPSSLPADGAKTEEPWILAPESETGGTRPSSLLGVNPGDDKFLSAFAISHHRDNLVEIVEETESLLSRLGLGSWSNRRKGASSAAESDGWARPTPQDPRGLQKSYRISFAELQRMHLRKLQCKLVKHVVDIRFRNKEPDGWEADLQSYTKALQDYDYMFTHSQRLRDDFLVTGERFIDDYVLHTMLDAEAGKDAKLASSPPITVAGPWEDKHFPIGGTRSENRAKSELAQLRDRTVMALLGGLFLVGPMWLMMLHKTLYTCLVATTVCVTIFGLVMARLLDKPMEVLSGTAAYAAVLVVFVGLNNADGAERNTSA</sequence>
<dbReference type="InterPro" id="IPR046529">
    <property type="entry name" value="DUF6594"/>
</dbReference>
<evidence type="ECO:0000313" key="4">
    <source>
        <dbReference type="EMBL" id="KAK4044205.1"/>
    </source>
</evidence>